<dbReference type="Proteomes" id="UP000283832">
    <property type="component" value="Unassembled WGS sequence"/>
</dbReference>
<evidence type="ECO:0000256" key="4">
    <source>
        <dbReference type="ARBA" id="ARBA00023136"/>
    </source>
</evidence>
<evidence type="ECO:0000259" key="6">
    <source>
        <dbReference type="Pfam" id="PF05154"/>
    </source>
</evidence>
<evidence type="ECO:0000313" key="8">
    <source>
        <dbReference type="Proteomes" id="UP000283832"/>
    </source>
</evidence>
<keyword evidence="2 5" id="KW-0812">Transmembrane</keyword>
<dbReference type="EMBL" id="QXEC01000032">
    <property type="protein sequence ID" value="RIV33214.1"/>
    <property type="molecule type" value="Genomic_DNA"/>
</dbReference>
<reference evidence="7 8" key="1">
    <citation type="submission" date="2018-08" db="EMBL/GenBank/DDBJ databases">
        <title>Jishengella sp. nov., isolated from a root of Azadirachta indica A. Juss. var. siamensis Valenton.</title>
        <authorList>
            <person name="Kuncharoen N."/>
            <person name="Tanasupawat S."/>
            <person name="Kudo T."/>
            <person name="Ohkuma M."/>
        </authorList>
    </citation>
    <scope>NUCLEOTIDE SEQUENCE [LARGE SCALE GENOMIC DNA]</scope>
    <source>
        <strain evidence="7 8">AZ1-13</strain>
    </source>
</reference>
<keyword evidence="3 5" id="KW-1133">Transmembrane helix</keyword>
<dbReference type="GO" id="GO:0016020">
    <property type="term" value="C:membrane"/>
    <property type="evidence" value="ECO:0007669"/>
    <property type="project" value="UniProtKB-SubCell"/>
</dbReference>
<dbReference type="AlphaFoldDB" id="A0A418MP33"/>
<protein>
    <submittedName>
        <fullName evidence="7">TM2 domain-containing protein</fullName>
    </submittedName>
</protein>
<dbReference type="InterPro" id="IPR007829">
    <property type="entry name" value="TM2"/>
</dbReference>
<feature type="transmembrane region" description="Helical" evidence="5">
    <location>
        <begin position="45"/>
        <end position="65"/>
    </location>
</feature>
<feature type="transmembrane region" description="Helical" evidence="5">
    <location>
        <begin position="20"/>
        <end position="38"/>
    </location>
</feature>
<dbReference type="RefSeq" id="WP_119579481.1">
    <property type="nucleotide sequence ID" value="NZ_QXEC01000032.1"/>
</dbReference>
<name>A0A418MP33_9ACTN</name>
<evidence type="ECO:0000313" key="7">
    <source>
        <dbReference type="EMBL" id="RIV33214.1"/>
    </source>
</evidence>
<comment type="caution">
    <text evidence="7">The sequence shown here is derived from an EMBL/GenBank/DDBJ whole genome shotgun (WGS) entry which is preliminary data.</text>
</comment>
<dbReference type="Pfam" id="PF05154">
    <property type="entry name" value="TM2"/>
    <property type="match status" value="1"/>
</dbReference>
<feature type="domain" description="TM2" evidence="6">
    <location>
        <begin position="16"/>
        <end position="68"/>
    </location>
</feature>
<evidence type="ECO:0000256" key="2">
    <source>
        <dbReference type="ARBA" id="ARBA00022692"/>
    </source>
</evidence>
<proteinExistence type="predicted"/>
<sequence length="85" mass="8704">MTTPPVQPGYPQGVSDKSKVVAGVLGIVLGGLGAGRFYTGHIKIAVLQLVVSLCTLGFGALWGLIDGIMILVNGGTDAEGRPLRD</sequence>
<comment type="subcellular location">
    <subcellularLocation>
        <location evidence="1">Membrane</location>
        <topology evidence="1">Multi-pass membrane protein</topology>
    </subcellularLocation>
</comment>
<accession>A0A418MP33</accession>
<evidence type="ECO:0000256" key="5">
    <source>
        <dbReference type="SAM" id="Phobius"/>
    </source>
</evidence>
<keyword evidence="8" id="KW-1185">Reference proteome</keyword>
<dbReference type="OrthoDB" id="2004788at2"/>
<keyword evidence="4 5" id="KW-0472">Membrane</keyword>
<evidence type="ECO:0000256" key="1">
    <source>
        <dbReference type="ARBA" id="ARBA00004141"/>
    </source>
</evidence>
<gene>
    <name evidence="7" type="ORF">D2L64_24050</name>
</gene>
<evidence type="ECO:0000256" key="3">
    <source>
        <dbReference type="ARBA" id="ARBA00022989"/>
    </source>
</evidence>
<organism evidence="7 8">
    <name type="scientific">Micromonospora radicis</name>
    <dbReference type="NCBI Taxonomy" id="1894971"/>
    <lineage>
        <taxon>Bacteria</taxon>
        <taxon>Bacillati</taxon>
        <taxon>Actinomycetota</taxon>
        <taxon>Actinomycetes</taxon>
        <taxon>Micromonosporales</taxon>
        <taxon>Micromonosporaceae</taxon>
        <taxon>Micromonospora</taxon>
    </lineage>
</organism>